<reference evidence="1" key="1">
    <citation type="submission" date="2021-06" db="EMBL/GenBank/DDBJ databases">
        <authorList>
            <person name="Hodson N. C."/>
            <person name="Mongue J. A."/>
            <person name="Jaron S. K."/>
        </authorList>
    </citation>
    <scope>NUCLEOTIDE SEQUENCE</scope>
</reference>
<keyword evidence="2" id="KW-1185">Reference proteome</keyword>
<comment type="caution">
    <text evidence="1">The sequence shown here is derived from an EMBL/GenBank/DDBJ whole genome shotgun (WGS) entry which is preliminary data.</text>
</comment>
<dbReference type="Proteomes" id="UP000708208">
    <property type="component" value="Unassembled WGS sequence"/>
</dbReference>
<proteinExistence type="predicted"/>
<evidence type="ECO:0000313" key="1">
    <source>
        <dbReference type="EMBL" id="CAG7834284.1"/>
    </source>
</evidence>
<accession>A0A8J2PV69</accession>
<sequence>NCEIKVLGA</sequence>
<protein>
    <submittedName>
        <fullName evidence="1">Uncharacterized protein</fullName>
    </submittedName>
</protein>
<name>A0A8J2PV69_9HEXA</name>
<feature type="non-terminal residue" evidence="1">
    <location>
        <position position="1"/>
    </location>
</feature>
<evidence type="ECO:0000313" key="2">
    <source>
        <dbReference type="Proteomes" id="UP000708208"/>
    </source>
</evidence>
<organism evidence="1 2">
    <name type="scientific">Allacma fusca</name>
    <dbReference type="NCBI Taxonomy" id="39272"/>
    <lineage>
        <taxon>Eukaryota</taxon>
        <taxon>Metazoa</taxon>
        <taxon>Ecdysozoa</taxon>
        <taxon>Arthropoda</taxon>
        <taxon>Hexapoda</taxon>
        <taxon>Collembola</taxon>
        <taxon>Symphypleona</taxon>
        <taxon>Sminthuridae</taxon>
        <taxon>Allacma</taxon>
    </lineage>
</organism>
<dbReference type="EMBL" id="CAJVCH010570176">
    <property type="protein sequence ID" value="CAG7834284.1"/>
    <property type="molecule type" value="Genomic_DNA"/>
</dbReference>
<gene>
    <name evidence="1" type="ORF">AFUS01_LOCUS43806</name>
</gene>